<accession>A0ABR1WQK7</accession>
<gene>
    <name evidence="1" type="ORF">PG997_005635</name>
</gene>
<dbReference type="RefSeq" id="XP_066668873.1">
    <property type="nucleotide sequence ID" value="XM_066809950.1"/>
</dbReference>
<name>A0ABR1WQK7_9PEZI</name>
<sequence length="171" mass="19035">MASSSPTKSPGVLALNDETLTDLREKFLSVFGVASLLIDKKLPRIHLQHDLLDLGEPYANMGPIPDNDFHVVADIIYDEAAWSASLRIETTEHGAKLVPLNIKHEHWSERGILGAGRAGGVPLFQMLVWSQVDTWYNGWEACINDLDDVLEVNVTYPYPSFWPISGPRLTP</sequence>
<evidence type="ECO:0000313" key="2">
    <source>
        <dbReference type="Proteomes" id="UP001433268"/>
    </source>
</evidence>
<organism evidence="1 2">
    <name type="scientific">Apiospora hydei</name>
    <dbReference type="NCBI Taxonomy" id="1337664"/>
    <lineage>
        <taxon>Eukaryota</taxon>
        <taxon>Fungi</taxon>
        <taxon>Dikarya</taxon>
        <taxon>Ascomycota</taxon>
        <taxon>Pezizomycotina</taxon>
        <taxon>Sordariomycetes</taxon>
        <taxon>Xylariomycetidae</taxon>
        <taxon>Amphisphaeriales</taxon>
        <taxon>Apiosporaceae</taxon>
        <taxon>Apiospora</taxon>
    </lineage>
</organism>
<dbReference type="Proteomes" id="UP001433268">
    <property type="component" value="Unassembled WGS sequence"/>
</dbReference>
<proteinExistence type="predicted"/>
<protein>
    <submittedName>
        <fullName evidence="1">Uncharacterized protein</fullName>
    </submittedName>
</protein>
<evidence type="ECO:0000313" key="1">
    <source>
        <dbReference type="EMBL" id="KAK8084364.1"/>
    </source>
</evidence>
<dbReference type="EMBL" id="JAQQWN010000005">
    <property type="protein sequence ID" value="KAK8084364.1"/>
    <property type="molecule type" value="Genomic_DNA"/>
</dbReference>
<reference evidence="1 2" key="1">
    <citation type="submission" date="2023-01" db="EMBL/GenBank/DDBJ databases">
        <title>Analysis of 21 Apiospora genomes using comparative genomics revels a genus with tremendous synthesis potential of carbohydrate active enzymes and secondary metabolites.</title>
        <authorList>
            <person name="Sorensen T."/>
        </authorList>
    </citation>
    <scope>NUCLEOTIDE SEQUENCE [LARGE SCALE GENOMIC DNA]</scope>
    <source>
        <strain evidence="1 2">CBS 114990</strain>
    </source>
</reference>
<dbReference type="GeneID" id="92043010"/>
<keyword evidence="2" id="KW-1185">Reference proteome</keyword>
<comment type="caution">
    <text evidence="1">The sequence shown here is derived from an EMBL/GenBank/DDBJ whole genome shotgun (WGS) entry which is preliminary data.</text>
</comment>